<evidence type="ECO:0000256" key="3">
    <source>
        <dbReference type="ARBA" id="ARBA00022833"/>
    </source>
</evidence>
<dbReference type="InterPro" id="IPR013083">
    <property type="entry name" value="Znf_RING/FYVE/PHD"/>
</dbReference>
<evidence type="ECO:0000313" key="7">
    <source>
        <dbReference type="Proteomes" id="UP001175226"/>
    </source>
</evidence>
<evidence type="ECO:0000313" key="6">
    <source>
        <dbReference type="EMBL" id="KAK0429878.1"/>
    </source>
</evidence>
<dbReference type="InterPro" id="IPR001841">
    <property type="entry name" value="Znf_RING"/>
</dbReference>
<protein>
    <recommendedName>
        <fullName evidence="5">RING-type domain-containing protein</fullName>
    </recommendedName>
</protein>
<evidence type="ECO:0000259" key="5">
    <source>
        <dbReference type="PROSITE" id="PS50089"/>
    </source>
</evidence>
<comment type="caution">
    <text evidence="6">The sequence shown here is derived from an EMBL/GenBank/DDBJ whole genome shotgun (WGS) entry which is preliminary data.</text>
</comment>
<sequence length="216" mass="24474">MRPRCRGRQYEIVRYKEAKEAKEFSGLPHYFNWVDRDANSRTVSMERCLSRLSFSGSLELLRITNKQHKEINRYLDTIDTGFHPDVLLVVDDVGQTSDSTNVAPDAPDDYECPCCMLLMWIPMSPGCGHNFCPKCIIWHILKARTNNGGALPTVCPMCQRQIRSPPGINLFVKEVIRAWAKANGVVPKMSHDVKLNGSEAVKVLAMFFEAEAEDLQ</sequence>
<keyword evidence="7" id="KW-1185">Reference proteome</keyword>
<dbReference type="SUPFAM" id="SSF57850">
    <property type="entry name" value="RING/U-box"/>
    <property type="match status" value="1"/>
</dbReference>
<gene>
    <name evidence="6" type="ORF">EV421DRAFT_1913841</name>
</gene>
<dbReference type="Proteomes" id="UP001175226">
    <property type="component" value="Unassembled WGS sequence"/>
</dbReference>
<proteinExistence type="predicted"/>
<dbReference type="SMART" id="SM00184">
    <property type="entry name" value="RING"/>
    <property type="match status" value="1"/>
</dbReference>
<keyword evidence="2 4" id="KW-0863">Zinc-finger</keyword>
<evidence type="ECO:0000256" key="2">
    <source>
        <dbReference type="ARBA" id="ARBA00022771"/>
    </source>
</evidence>
<name>A0AA39IT08_9AGAR</name>
<keyword evidence="3" id="KW-0862">Zinc</keyword>
<dbReference type="InterPro" id="IPR017907">
    <property type="entry name" value="Znf_RING_CS"/>
</dbReference>
<dbReference type="AlphaFoldDB" id="A0AA39IT08"/>
<feature type="domain" description="RING-type" evidence="5">
    <location>
        <begin position="112"/>
        <end position="159"/>
    </location>
</feature>
<dbReference type="PROSITE" id="PS50089">
    <property type="entry name" value="ZF_RING_2"/>
    <property type="match status" value="1"/>
</dbReference>
<evidence type="ECO:0000256" key="1">
    <source>
        <dbReference type="ARBA" id="ARBA00022723"/>
    </source>
</evidence>
<dbReference type="Gene3D" id="3.30.40.10">
    <property type="entry name" value="Zinc/RING finger domain, C3HC4 (zinc finger)"/>
    <property type="match status" value="1"/>
</dbReference>
<keyword evidence="1" id="KW-0479">Metal-binding</keyword>
<accession>A0AA39IT08</accession>
<organism evidence="6 7">
    <name type="scientific">Armillaria borealis</name>
    <dbReference type="NCBI Taxonomy" id="47425"/>
    <lineage>
        <taxon>Eukaryota</taxon>
        <taxon>Fungi</taxon>
        <taxon>Dikarya</taxon>
        <taxon>Basidiomycota</taxon>
        <taxon>Agaricomycotina</taxon>
        <taxon>Agaricomycetes</taxon>
        <taxon>Agaricomycetidae</taxon>
        <taxon>Agaricales</taxon>
        <taxon>Marasmiineae</taxon>
        <taxon>Physalacriaceae</taxon>
        <taxon>Armillaria</taxon>
    </lineage>
</organism>
<evidence type="ECO:0000256" key="4">
    <source>
        <dbReference type="PROSITE-ProRule" id="PRU00175"/>
    </source>
</evidence>
<dbReference type="PROSITE" id="PS00518">
    <property type="entry name" value="ZF_RING_1"/>
    <property type="match status" value="1"/>
</dbReference>
<dbReference type="EMBL" id="JAUEPT010000195">
    <property type="protein sequence ID" value="KAK0429878.1"/>
    <property type="molecule type" value="Genomic_DNA"/>
</dbReference>
<dbReference type="GO" id="GO:0008270">
    <property type="term" value="F:zinc ion binding"/>
    <property type="evidence" value="ECO:0007669"/>
    <property type="project" value="UniProtKB-KW"/>
</dbReference>
<reference evidence="6" key="1">
    <citation type="submission" date="2023-06" db="EMBL/GenBank/DDBJ databases">
        <authorList>
            <consortium name="Lawrence Berkeley National Laboratory"/>
            <person name="Ahrendt S."/>
            <person name="Sahu N."/>
            <person name="Indic B."/>
            <person name="Wong-Bajracharya J."/>
            <person name="Merenyi Z."/>
            <person name="Ke H.-M."/>
            <person name="Monk M."/>
            <person name="Kocsube S."/>
            <person name="Drula E."/>
            <person name="Lipzen A."/>
            <person name="Balint B."/>
            <person name="Henrissat B."/>
            <person name="Andreopoulos B."/>
            <person name="Martin F.M."/>
            <person name="Harder C.B."/>
            <person name="Rigling D."/>
            <person name="Ford K.L."/>
            <person name="Foster G.D."/>
            <person name="Pangilinan J."/>
            <person name="Papanicolaou A."/>
            <person name="Barry K."/>
            <person name="LaButti K."/>
            <person name="Viragh M."/>
            <person name="Koriabine M."/>
            <person name="Yan M."/>
            <person name="Riley R."/>
            <person name="Champramary S."/>
            <person name="Plett K.L."/>
            <person name="Tsai I.J."/>
            <person name="Slot J."/>
            <person name="Sipos G."/>
            <person name="Plett J."/>
            <person name="Nagy L.G."/>
            <person name="Grigoriev I.V."/>
        </authorList>
    </citation>
    <scope>NUCLEOTIDE SEQUENCE</scope>
    <source>
        <strain evidence="6">FPL87.14</strain>
    </source>
</reference>